<keyword evidence="3" id="KW-1185">Reference proteome</keyword>
<accession>A0A1Q9CNE8</accession>
<evidence type="ECO:0000256" key="1">
    <source>
        <dbReference type="SAM" id="MobiDB-lite"/>
    </source>
</evidence>
<feature type="region of interest" description="Disordered" evidence="1">
    <location>
        <begin position="197"/>
        <end position="227"/>
    </location>
</feature>
<sequence>MDAMSSAPRQSEQLLVGFGLVVLTFHFRYNYSGLRCWLAQAAQGKQESALSESESLRVEEKLHEVRCKMFINWAHERFSLRHFTLLVAVLVDTFMMLDDISNRISTLQYAHMNLAQRSSETFTPVCLLQQSFQAAAGIGLPFIVDAVLRDWIAVSFRSKVSVDVCHVPLPNLYGTKTVHYLLSLTEDLDPRVPPMQLQEDSQQSRFKDQEGEVRSAQSAASSETHVEGGALALPAKAEFRLGMPTLKRFARPLDWENLNGYLRHYARQVGKGLASEKQSLGSIMLRMPGEARKLLQARHLANFKDKRPRNSRPRLAGLDEDAKVYDEPGSAAINSTSSFAAE</sequence>
<gene>
    <name evidence="2" type="ORF">AK812_SmicGene34705</name>
</gene>
<reference evidence="2 3" key="1">
    <citation type="submission" date="2016-02" db="EMBL/GenBank/DDBJ databases">
        <title>Genome analysis of coral dinoflagellate symbionts highlights evolutionary adaptations to a symbiotic lifestyle.</title>
        <authorList>
            <person name="Aranda M."/>
            <person name="Li Y."/>
            <person name="Liew Y.J."/>
            <person name="Baumgarten S."/>
            <person name="Simakov O."/>
            <person name="Wilson M."/>
            <person name="Piel J."/>
            <person name="Ashoor H."/>
            <person name="Bougouffa S."/>
            <person name="Bajic V.B."/>
            <person name="Ryu T."/>
            <person name="Ravasi T."/>
            <person name="Bayer T."/>
            <person name="Micklem G."/>
            <person name="Kim H."/>
            <person name="Bhak J."/>
            <person name="Lajeunesse T.C."/>
            <person name="Voolstra C.R."/>
        </authorList>
    </citation>
    <scope>NUCLEOTIDE SEQUENCE [LARGE SCALE GENOMIC DNA]</scope>
    <source>
        <strain evidence="2 3">CCMP2467</strain>
    </source>
</reference>
<feature type="region of interest" description="Disordered" evidence="1">
    <location>
        <begin position="302"/>
        <end position="342"/>
    </location>
</feature>
<protein>
    <submittedName>
        <fullName evidence="2">Uncharacterized protein</fullName>
    </submittedName>
</protein>
<organism evidence="2 3">
    <name type="scientific">Symbiodinium microadriaticum</name>
    <name type="common">Dinoflagellate</name>
    <name type="synonym">Zooxanthella microadriatica</name>
    <dbReference type="NCBI Taxonomy" id="2951"/>
    <lineage>
        <taxon>Eukaryota</taxon>
        <taxon>Sar</taxon>
        <taxon>Alveolata</taxon>
        <taxon>Dinophyceae</taxon>
        <taxon>Suessiales</taxon>
        <taxon>Symbiodiniaceae</taxon>
        <taxon>Symbiodinium</taxon>
    </lineage>
</organism>
<feature type="compositionally biased region" description="Polar residues" evidence="1">
    <location>
        <begin position="332"/>
        <end position="342"/>
    </location>
</feature>
<evidence type="ECO:0000313" key="3">
    <source>
        <dbReference type="Proteomes" id="UP000186817"/>
    </source>
</evidence>
<dbReference type="OrthoDB" id="432335at2759"/>
<dbReference type="AlphaFoldDB" id="A0A1Q9CNE8"/>
<comment type="caution">
    <text evidence="2">The sequence shown here is derived from an EMBL/GenBank/DDBJ whole genome shotgun (WGS) entry which is preliminary data.</text>
</comment>
<dbReference type="Proteomes" id="UP000186817">
    <property type="component" value="Unassembled WGS sequence"/>
</dbReference>
<name>A0A1Q9CNE8_SYMMI</name>
<proteinExistence type="predicted"/>
<evidence type="ECO:0000313" key="2">
    <source>
        <dbReference type="EMBL" id="OLP84425.1"/>
    </source>
</evidence>
<dbReference type="EMBL" id="LSRX01001043">
    <property type="protein sequence ID" value="OLP84425.1"/>
    <property type="molecule type" value="Genomic_DNA"/>
</dbReference>